<dbReference type="Pfam" id="PF05345">
    <property type="entry name" value="He_PIG"/>
    <property type="match status" value="4"/>
</dbReference>
<keyword evidence="1" id="KW-0378">Hydrolase</keyword>
<dbReference type="GO" id="GO:0043236">
    <property type="term" value="F:laminin binding"/>
    <property type="evidence" value="ECO:0007669"/>
    <property type="project" value="TreeGrafter"/>
</dbReference>
<protein>
    <submittedName>
        <fullName evidence="5">Ig domain-containing protein</fullName>
    </submittedName>
</protein>
<gene>
    <name evidence="5" type="ORF">J2I47_16900</name>
</gene>
<organism evidence="5 6">
    <name type="scientific">Fibrella rubiginis</name>
    <dbReference type="NCBI Taxonomy" id="2817060"/>
    <lineage>
        <taxon>Bacteria</taxon>
        <taxon>Pseudomonadati</taxon>
        <taxon>Bacteroidota</taxon>
        <taxon>Cytophagia</taxon>
        <taxon>Cytophagales</taxon>
        <taxon>Spirosomataceae</taxon>
        <taxon>Fibrella</taxon>
    </lineage>
</organism>
<dbReference type="SUPFAM" id="SSF51445">
    <property type="entry name" value="(Trans)glycosidases"/>
    <property type="match status" value="1"/>
</dbReference>
<feature type="chain" id="PRO_5037819264" evidence="3">
    <location>
        <begin position="24"/>
        <end position="1205"/>
    </location>
</feature>
<feature type="domain" description="Dystroglycan-type cadherin-like" evidence="4">
    <location>
        <begin position="650"/>
        <end position="742"/>
    </location>
</feature>
<keyword evidence="3" id="KW-0732">Signal</keyword>
<dbReference type="SUPFAM" id="SSF49313">
    <property type="entry name" value="Cadherin-like"/>
    <property type="match status" value="4"/>
</dbReference>
<dbReference type="GO" id="GO:0005509">
    <property type="term" value="F:calcium ion binding"/>
    <property type="evidence" value="ECO:0007669"/>
    <property type="project" value="InterPro"/>
</dbReference>
<evidence type="ECO:0000256" key="3">
    <source>
        <dbReference type="SAM" id="SignalP"/>
    </source>
</evidence>
<dbReference type="GO" id="GO:0004565">
    <property type="term" value="F:beta-galactosidase activity"/>
    <property type="evidence" value="ECO:0007669"/>
    <property type="project" value="InterPro"/>
</dbReference>
<accession>A0A939GI49</accession>
<reference evidence="5" key="1">
    <citation type="submission" date="2021-03" db="EMBL/GenBank/DDBJ databases">
        <title>Fibrella sp. HMF5335 genome sequencing and assembly.</title>
        <authorList>
            <person name="Kang H."/>
            <person name="Kim H."/>
            <person name="Bae S."/>
            <person name="Joh K."/>
        </authorList>
    </citation>
    <scope>NUCLEOTIDE SEQUENCE</scope>
    <source>
        <strain evidence="5">HMF5335</strain>
    </source>
</reference>
<evidence type="ECO:0000313" key="5">
    <source>
        <dbReference type="EMBL" id="MBO0938233.1"/>
    </source>
</evidence>
<dbReference type="Gene3D" id="3.20.20.80">
    <property type="entry name" value="Glycosidases"/>
    <property type="match status" value="1"/>
</dbReference>
<dbReference type="AlphaFoldDB" id="A0A939GI49"/>
<dbReference type="GO" id="GO:0016011">
    <property type="term" value="C:dystroglycan complex"/>
    <property type="evidence" value="ECO:0007669"/>
    <property type="project" value="TreeGrafter"/>
</dbReference>
<dbReference type="EMBL" id="JAFMYV010000008">
    <property type="protein sequence ID" value="MBO0938233.1"/>
    <property type="molecule type" value="Genomic_DNA"/>
</dbReference>
<dbReference type="Proteomes" id="UP000664034">
    <property type="component" value="Unassembled WGS sequence"/>
</dbReference>
<evidence type="ECO:0000256" key="1">
    <source>
        <dbReference type="ARBA" id="ARBA00022801"/>
    </source>
</evidence>
<feature type="signal peptide" evidence="3">
    <location>
        <begin position="1"/>
        <end position="23"/>
    </location>
</feature>
<dbReference type="GO" id="GO:0009341">
    <property type="term" value="C:beta-galactosidase complex"/>
    <property type="evidence" value="ECO:0007669"/>
    <property type="project" value="InterPro"/>
</dbReference>
<evidence type="ECO:0000259" key="4">
    <source>
        <dbReference type="SMART" id="SM00736"/>
    </source>
</evidence>
<dbReference type="RefSeq" id="WP_207365763.1">
    <property type="nucleotide sequence ID" value="NZ_JAFMYV010000008.1"/>
</dbReference>
<evidence type="ECO:0000256" key="2">
    <source>
        <dbReference type="ARBA" id="ARBA00023295"/>
    </source>
</evidence>
<proteinExistence type="predicted"/>
<dbReference type="InterPro" id="IPR013529">
    <property type="entry name" value="Glyco_hydro_42_N"/>
</dbReference>
<dbReference type="PANTHER" id="PTHR21559:SF21">
    <property type="entry name" value="DYSTROGLYCAN 1"/>
    <property type="match status" value="1"/>
</dbReference>
<comment type="caution">
    <text evidence="5">The sequence shown here is derived from an EMBL/GenBank/DDBJ whole genome shotgun (WGS) entry which is preliminary data.</text>
</comment>
<keyword evidence="6" id="KW-1185">Reference proteome</keyword>
<dbReference type="PANTHER" id="PTHR21559">
    <property type="entry name" value="DYSTROGLYCAN-RELATED"/>
    <property type="match status" value="1"/>
</dbReference>
<dbReference type="InterPro" id="IPR017853">
    <property type="entry name" value="GH"/>
</dbReference>
<name>A0A939GI49_9BACT</name>
<feature type="domain" description="Dystroglycan-type cadherin-like" evidence="4">
    <location>
        <begin position="823"/>
        <end position="915"/>
    </location>
</feature>
<feature type="domain" description="Dystroglycan-type cadherin-like" evidence="4">
    <location>
        <begin position="476"/>
        <end position="568"/>
    </location>
</feature>
<dbReference type="InterPro" id="IPR013783">
    <property type="entry name" value="Ig-like_fold"/>
</dbReference>
<keyword evidence="2" id="KW-0326">Glycosidase</keyword>
<dbReference type="GO" id="GO:0005975">
    <property type="term" value="P:carbohydrate metabolic process"/>
    <property type="evidence" value="ECO:0007669"/>
    <property type="project" value="InterPro"/>
</dbReference>
<dbReference type="InterPro" id="IPR015919">
    <property type="entry name" value="Cadherin-like_sf"/>
</dbReference>
<feature type="domain" description="Dystroglycan-type cadherin-like" evidence="4">
    <location>
        <begin position="993"/>
        <end position="1085"/>
    </location>
</feature>
<sequence>MIFLKKAKGFLLSVVVAALYLSAGVDVSGQTIPDDGKRYAMMVVYSPDGRDDSQSARTARLSFDKGCNAIEIGISWDRVFPKPDSPGNWSDIDYFVNLALQRGAKVALRINTCKRYKDGFWPDEQSMRDTRGAAMNVDGLTHFRFGYEPALAKTQDFIRAITQRYQYLQQQGNLLFMSVTFNPQWENEYWGQNYPVDGGYPYQTFYDFGDLTIADFQRWLLVKYKGGLSDINRAWNSNYKSVTDIRPPIPTRPEALFPANTAGTDWFLFRHGQFKNYVDKTTLAIKGVNPAVRVINQHGAVSDLIAGNRSTLAFKNLAELTDGIKVNDGPDALSAQLSMDLLRSNVKPGDWIMAEVDGASFQSVNPSDIFGQMRAEFKYGAKALIFANFFVDFNEPLFRQTLDKMNELRLLSEPVSVIAPVGTVTYKLSDIVRSNIYEIGTFGAWNAMRGSDGKPVRLVIDEDLLRTVSGSNQPPVVQNRVPNQMAFVGKPFMFTIPDNTFADADGRIASVGVNGLPIGFSYDANSRQISGTGSLIGSAELTVTATDDKGATVSDYFSLIVQRATSPLRLLDPILDCGTGKFELRITDGDGSAVEFKAENVFDWTSQAVQTLPADKRVNTALVLKARQSGAEISLNYTSTCPANNNQPPVVSNSLVNQTGVVSKVFSYIIPENTFSDPDGKIVSIAVNNLPSGLNYDPTSRLITGYPPLTGTTTVTVIATDDKGATVSTTFTVTISSDVKPLKLITPSLDCSTQKLDVKTADGDGSAIEFKLDNGNWSSEHLYTLNADDVSGKIITILARQGGKETSPLSYTTDCTAANKPPVVSNAIVNQVVNQGKTASFTIPENTFSDPDGKVATITVSGLPTGLNYDPTNRLIAGTPSVLGTWTVTATATDDKGATVSTKFTVTVVKPLTMQTPTLECETGRLTMRAVDGDGSLIEYRLEGVTNWSKTAELVLPADRRYGGVLQVRARQSGTELTLNYTNTCVRPNRAPIVANPIVDQAITVSQATTVAIPASTFSDPDGDALTVSVTGAPVGLTYDPVRRLLRGTPALIGSSRVIAKATDPSAAAVSDTFRITVRAAPRFSATASLLDDKGTLIKELVDGALLDIRKLPSLINLSCVPKSTSGSVLMELTGKARRTVYANSAPYKLYPTGQGLKPDIGSYQLAISVYTGPNGTGNLLGSTVIHFDIVQVNEPGSISDNQTN</sequence>
<dbReference type="Gene3D" id="2.60.40.10">
    <property type="entry name" value="Immunoglobulins"/>
    <property type="match status" value="4"/>
</dbReference>
<dbReference type="Pfam" id="PF02449">
    <property type="entry name" value="Glyco_hydro_42"/>
    <property type="match status" value="1"/>
</dbReference>
<dbReference type="InterPro" id="IPR006644">
    <property type="entry name" value="Cadg"/>
</dbReference>
<evidence type="ECO:0000313" key="6">
    <source>
        <dbReference type="Proteomes" id="UP000664034"/>
    </source>
</evidence>
<dbReference type="SMART" id="SM00736">
    <property type="entry name" value="CADG"/>
    <property type="match status" value="4"/>
</dbReference>